<dbReference type="AlphaFoldDB" id="B0E2Q3"/>
<feature type="region of interest" description="Disordered" evidence="1">
    <location>
        <begin position="86"/>
        <end position="178"/>
    </location>
</feature>
<evidence type="ECO:0000256" key="1">
    <source>
        <dbReference type="SAM" id="MobiDB-lite"/>
    </source>
</evidence>
<feature type="compositionally biased region" description="Acidic residues" evidence="1">
    <location>
        <begin position="149"/>
        <end position="162"/>
    </location>
</feature>
<feature type="compositionally biased region" description="Polar residues" evidence="1">
    <location>
        <begin position="93"/>
        <end position="107"/>
    </location>
</feature>
<dbReference type="GeneID" id="6086118"/>
<sequence>MLDFGESQTRTSVTLILQALPAPTSNTQHVLHINHHNQPPFCRLTSTIMVSSPESLSCKSSSSSFRMPPLMSNAATLRAHSPPAVDLCHMTSGLGSPTKHPQPSLRSNEPRLGSRSPNSIPSSPTLVSSSSSSPTMTTAQEHPLASLPEPDDGDVGAGDETEDSAKGRKRKAQAKGKEELRCEKIANLLVEGKKGADLEKAVSLSAVPLTHMFKRSLSLPSSNPRSTLPAITITLPSDAASPGDGEASRMGTPGTPSLRRPPYSQRDTAALFPLICTPFTSYGPRHLQSEDEEARRRSELSQKGWYWWLSSGLEDQIADSGCERPMIADGMGYEDPVGQYDYQYIEQYDRRPSLDPIPPPVSTDPSNYFYTSPSAPLPASSFSTLSGWAGDYKYDETSHRQTSSAVNATVSAPIPAWYEAPGWEAHQHQFNHPNLYFSPDDWDQIEVNHEEDRHIGRRS</sequence>
<feature type="compositionally biased region" description="Low complexity" evidence="1">
    <location>
        <begin position="119"/>
        <end position="138"/>
    </location>
</feature>
<evidence type="ECO:0000313" key="2">
    <source>
        <dbReference type="EMBL" id="EDQ98884.1"/>
    </source>
</evidence>
<reference evidence="2 3" key="1">
    <citation type="journal article" date="2008" name="Nature">
        <title>The genome of Laccaria bicolor provides insights into mycorrhizal symbiosis.</title>
        <authorList>
            <person name="Martin F."/>
            <person name="Aerts A."/>
            <person name="Ahren D."/>
            <person name="Brun A."/>
            <person name="Danchin E.G.J."/>
            <person name="Duchaussoy F."/>
            <person name="Gibon J."/>
            <person name="Kohler A."/>
            <person name="Lindquist E."/>
            <person name="Pereda V."/>
            <person name="Salamov A."/>
            <person name="Shapiro H.J."/>
            <person name="Wuyts J."/>
            <person name="Blaudez D."/>
            <person name="Buee M."/>
            <person name="Brokstein P."/>
            <person name="Canbaeck B."/>
            <person name="Cohen D."/>
            <person name="Courty P.E."/>
            <person name="Coutinho P.M."/>
            <person name="Delaruelle C."/>
            <person name="Detter J.C."/>
            <person name="Deveau A."/>
            <person name="DiFazio S."/>
            <person name="Duplessis S."/>
            <person name="Fraissinet-Tachet L."/>
            <person name="Lucic E."/>
            <person name="Frey-Klett P."/>
            <person name="Fourrey C."/>
            <person name="Feussner I."/>
            <person name="Gay G."/>
            <person name="Grimwood J."/>
            <person name="Hoegger P.J."/>
            <person name="Jain P."/>
            <person name="Kilaru S."/>
            <person name="Labbe J."/>
            <person name="Lin Y.C."/>
            <person name="Legue V."/>
            <person name="Le Tacon F."/>
            <person name="Marmeisse R."/>
            <person name="Melayah D."/>
            <person name="Montanini B."/>
            <person name="Muratet M."/>
            <person name="Nehls U."/>
            <person name="Niculita-Hirzel H."/>
            <person name="Oudot-Le Secq M.P."/>
            <person name="Peter M."/>
            <person name="Quesneville H."/>
            <person name="Rajashekar B."/>
            <person name="Reich M."/>
            <person name="Rouhier N."/>
            <person name="Schmutz J."/>
            <person name="Yin T."/>
            <person name="Chalot M."/>
            <person name="Henrissat B."/>
            <person name="Kuees U."/>
            <person name="Lucas S."/>
            <person name="Van de Peer Y."/>
            <person name="Podila G.K."/>
            <person name="Polle A."/>
            <person name="Pukkila P.J."/>
            <person name="Richardson P.M."/>
            <person name="Rouze P."/>
            <person name="Sanders I.R."/>
            <person name="Stajich J.E."/>
            <person name="Tunlid A."/>
            <person name="Tuskan G."/>
            <person name="Grigoriev I.V."/>
        </authorList>
    </citation>
    <scope>NUCLEOTIDE SEQUENCE [LARGE SCALE GENOMIC DNA]</scope>
    <source>
        <strain evidence="3">S238N-H82 / ATCC MYA-4686</strain>
    </source>
</reference>
<proteinExistence type="predicted"/>
<gene>
    <name evidence="2" type="ORF">LACBIDRAFT_296049</name>
</gene>
<dbReference type="Proteomes" id="UP000001194">
    <property type="component" value="Unassembled WGS sequence"/>
</dbReference>
<feature type="region of interest" description="Disordered" evidence="1">
    <location>
        <begin position="237"/>
        <end position="263"/>
    </location>
</feature>
<evidence type="ECO:0000313" key="3">
    <source>
        <dbReference type="Proteomes" id="UP000001194"/>
    </source>
</evidence>
<protein>
    <submittedName>
        <fullName evidence="2">Predicted protein</fullName>
    </submittedName>
</protein>
<dbReference type="HOGENOM" id="CLU_595915_0_0_1"/>
<keyword evidence="3" id="KW-1185">Reference proteome</keyword>
<dbReference type="InParanoid" id="B0E2Q3"/>
<dbReference type="RefSeq" id="XP_001890463.1">
    <property type="nucleotide sequence ID" value="XM_001890428.1"/>
</dbReference>
<name>B0E2Q3_LACBS</name>
<accession>B0E2Q3</accession>
<dbReference type="OrthoDB" id="6247875at2759"/>
<organism evidence="3">
    <name type="scientific">Laccaria bicolor (strain S238N-H82 / ATCC MYA-4686)</name>
    <name type="common">Bicoloured deceiver</name>
    <name type="synonym">Laccaria laccata var. bicolor</name>
    <dbReference type="NCBI Taxonomy" id="486041"/>
    <lineage>
        <taxon>Eukaryota</taxon>
        <taxon>Fungi</taxon>
        <taxon>Dikarya</taxon>
        <taxon>Basidiomycota</taxon>
        <taxon>Agaricomycotina</taxon>
        <taxon>Agaricomycetes</taxon>
        <taxon>Agaricomycetidae</taxon>
        <taxon>Agaricales</taxon>
        <taxon>Agaricineae</taxon>
        <taxon>Hydnangiaceae</taxon>
        <taxon>Laccaria</taxon>
    </lineage>
</organism>
<dbReference type="EMBL" id="DS547186">
    <property type="protein sequence ID" value="EDQ98884.1"/>
    <property type="molecule type" value="Genomic_DNA"/>
</dbReference>
<dbReference type="KEGG" id="lbc:LACBIDRAFT_296049"/>